<dbReference type="RefSeq" id="XP_014479498.1">
    <property type="nucleotide sequence ID" value="XM_014624012.1"/>
</dbReference>
<name>A0A6P3XNI7_DINQU</name>
<evidence type="ECO:0000313" key="3">
    <source>
        <dbReference type="Proteomes" id="UP000515204"/>
    </source>
</evidence>
<keyword evidence="3" id="KW-1185">Reference proteome</keyword>
<gene>
    <name evidence="4" type="primary">LOC106746883</name>
</gene>
<dbReference type="GeneID" id="106746883"/>
<evidence type="ECO:0000313" key="4">
    <source>
        <dbReference type="RefSeq" id="XP_014479498.1"/>
    </source>
</evidence>
<keyword evidence="2" id="KW-0325">Glycoprotein</keyword>
<dbReference type="Proteomes" id="UP000515204">
    <property type="component" value="Unplaced"/>
</dbReference>
<dbReference type="AlphaFoldDB" id="A0A6P3XNI7"/>
<evidence type="ECO:0000256" key="2">
    <source>
        <dbReference type="ARBA" id="ARBA00023180"/>
    </source>
</evidence>
<organism evidence="3 4">
    <name type="scientific">Dinoponera quadriceps</name>
    <name type="common">South American ant</name>
    <dbReference type="NCBI Taxonomy" id="609295"/>
    <lineage>
        <taxon>Eukaryota</taxon>
        <taxon>Metazoa</taxon>
        <taxon>Ecdysozoa</taxon>
        <taxon>Arthropoda</taxon>
        <taxon>Hexapoda</taxon>
        <taxon>Insecta</taxon>
        <taxon>Pterygota</taxon>
        <taxon>Neoptera</taxon>
        <taxon>Endopterygota</taxon>
        <taxon>Hymenoptera</taxon>
        <taxon>Apocrita</taxon>
        <taxon>Aculeata</taxon>
        <taxon>Formicoidea</taxon>
        <taxon>Formicidae</taxon>
        <taxon>Ponerinae</taxon>
        <taxon>Ponerini</taxon>
        <taxon>Dinoponera</taxon>
    </lineage>
</organism>
<dbReference type="PANTHER" id="PTHR13234">
    <property type="entry name" value="GAMMA-INTERFERON INDUCIBLE LYSOSOMAL THIOL REDUCTASE GILT"/>
    <property type="match status" value="1"/>
</dbReference>
<dbReference type="PANTHER" id="PTHR13234:SF71">
    <property type="entry name" value="GAMMA-INTERFERON-INDUCIBLE LYSOSOMAL THIOL REDUCTASE-LIKE PROTEIN"/>
    <property type="match status" value="1"/>
</dbReference>
<accession>A0A6P3XNI7</accession>
<dbReference type="OrthoDB" id="958254at2759"/>
<dbReference type="KEGG" id="dqu:106746883"/>
<reference evidence="4" key="1">
    <citation type="submission" date="2025-08" db="UniProtKB">
        <authorList>
            <consortium name="RefSeq"/>
        </authorList>
    </citation>
    <scope>IDENTIFICATION</scope>
</reference>
<proteinExistence type="inferred from homology"/>
<protein>
    <submittedName>
        <fullName evidence="4">GILT-like protein C02D5.2</fullName>
    </submittedName>
</protein>
<comment type="similarity">
    <text evidence="1">Belongs to the GILT family.</text>
</comment>
<dbReference type="InterPro" id="IPR004911">
    <property type="entry name" value="Interferon-induced_GILT"/>
</dbReference>
<dbReference type="Pfam" id="PF03227">
    <property type="entry name" value="GILT"/>
    <property type="match status" value="1"/>
</dbReference>
<evidence type="ECO:0000256" key="1">
    <source>
        <dbReference type="ARBA" id="ARBA00005679"/>
    </source>
</evidence>
<sequence length="239" mass="26658">MMALGSFRWRVAIILITAILLWQASRMWNAAIAMRGLEEAEETAAPSGQRDEPAQQKVHLAVYYEALCPDSRSFVVKQLMPTYRKLSANLDVEMVPYGKAKTIKTNDGYEFVCQHGQIECQANIIHACTIDAIRDPSKSLDFLACMIENNINPVEIMNTCAVKLNTSVEAESIRRCSGTGKGKELLAKYGQMTNSLVPRVSFIPTITLDGSSDNQVRILKNLLKEVCLHFKVMPKECLS</sequence>
<dbReference type="GO" id="GO:0016671">
    <property type="term" value="F:oxidoreductase activity, acting on a sulfur group of donors, disulfide as acceptor"/>
    <property type="evidence" value="ECO:0007669"/>
    <property type="project" value="InterPro"/>
</dbReference>